<dbReference type="InterPro" id="IPR032466">
    <property type="entry name" value="Metal_Hydrolase"/>
</dbReference>
<comment type="caution">
    <text evidence="7">The sequence shown here is derived from an EMBL/GenBank/DDBJ whole genome shotgun (WGS) entry which is preliminary data.</text>
</comment>
<keyword evidence="3 7" id="KW-0378">Hydrolase</keyword>
<dbReference type="PANTHER" id="PTHR11271:SF37">
    <property type="entry name" value="FAMILY PROTEIN, PUTATIVE (AFU_ORTHOLOGUE AFUA_4G00460)-RELATED"/>
    <property type="match status" value="1"/>
</dbReference>
<feature type="signal peptide" evidence="5">
    <location>
        <begin position="1"/>
        <end position="23"/>
    </location>
</feature>
<dbReference type="InterPro" id="IPR011059">
    <property type="entry name" value="Metal-dep_hydrolase_composite"/>
</dbReference>
<evidence type="ECO:0000256" key="1">
    <source>
        <dbReference type="ARBA" id="ARBA00001947"/>
    </source>
</evidence>
<dbReference type="AlphaFoldDB" id="A0A168FXU8"/>
<dbReference type="OrthoDB" id="194468at2759"/>
<dbReference type="GO" id="GO:0046872">
    <property type="term" value="F:metal ion binding"/>
    <property type="evidence" value="ECO:0007669"/>
    <property type="project" value="UniProtKB-KW"/>
</dbReference>
<evidence type="ECO:0000256" key="2">
    <source>
        <dbReference type="ARBA" id="ARBA00022723"/>
    </source>
</evidence>
<dbReference type="PANTHER" id="PTHR11271">
    <property type="entry name" value="GUANINE DEAMINASE"/>
    <property type="match status" value="1"/>
</dbReference>
<dbReference type="GO" id="GO:0019239">
    <property type="term" value="F:deaminase activity"/>
    <property type="evidence" value="ECO:0007669"/>
    <property type="project" value="TreeGrafter"/>
</dbReference>
<dbReference type="EMBL" id="AZHF01000005">
    <property type="protein sequence ID" value="OAA75755.1"/>
    <property type="molecule type" value="Genomic_DNA"/>
</dbReference>
<proteinExistence type="predicted"/>
<evidence type="ECO:0000313" key="8">
    <source>
        <dbReference type="Proteomes" id="UP000076881"/>
    </source>
</evidence>
<dbReference type="STRING" id="1081108.A0A168FXU8"/>
<dbReference type="Gene3D" id="2.30.40.10">
    <property type="entry name" value="Urease, subunit C, domain 1"/>
    <property type="match status" value="1"/>
</dbReference>
<keyword evidence="4" id="KW-0862">Zinc</keyword>
<accession>A0A168FXU8</accession>
<feature type="domain" description="Amidohydrolase-related" evidence="6">
    <location>
        <begin position="84"/>
        <end position="438"/>
    </location>
</feature>
<organism evidence="7 8">
    <name type="scientific">Akanthomyces lecanii RCEF 1005</name>
    <dbReference type="NCBI Taxonomy" id="1081108"/>
    <lineage>
        <taxon>Eukaryota</taxon>
        <taxon>Fungi</taxon>
        <taxon>Dikarya</taxon>
        <taxon>Ascomycota</taxon>
        <taxon>Pezizomycotina</taxon>
        <taxon>Sordariomycetes</taxon>
        <taxon>Hypocreomycetidae</taxon>
        <taxon>Hypocreales</taxon>
        <taxon>Cordycipitaceae</taxon>
        <taxon>Akanthomyces</taxon>
        <taxon>Cordyceps confragosa</taxon>
    </lineage>
</organism>
<evidence type="ECO:0000256" key="4">
    <source>
        <dbReference type="ARBA" id="ARBA00022833"/>
    </source>
</evidence>
<dbReference type="Proteomes" id="UP000076881">
    <property type="component" value="Unassembled WGS sequence"/>
</dbReference>
<gene>
    <name evidence="7" type="ORF">LEL_07743</name>
</gene>
<dbReference type="Gene3D" id="3.20.20.140">
    <property type="entry name" value="Metal-dependent hydrolases"/>
    <property type="match status" value="1"/>
</dbReference>
<dbReference type="InterPro" id="IPR051607">
    <property type="entry name" value="Metallo-dep_hydrolases"/>
</dbReference>
<reference evidence="7 8" key="1">
    <citation type="journal article" date="2016" name="Genome Biol. Evol.">
        <title>Divergent and convergent evolution of fungal pathogenicity.</title>
        <authorList>
            <person name="Shang Y."/>
            <person name="Xiao G."/>
            <person name="Zheng P."/>
            <person name="Cen K."/>
            <person name="Zhan S."/>
            <person name="Wang C."/>
        </authorList>
    </citation>
    <scope>NUCLEOTIDE SEQUENCE [LARGE SCALE GENOMIC DNA]</scope>
    <source>
        <strain evidence="7 8">RCEF 1005</strain>
    </source>
</reference>
<comment type="cofactor">
    <cofactor evidence="1">
        <name>Zn(2+)</name>
        <dbReference type="ChEBI" id="CHEBI:29105"/>
    </cofactor>
</comment>
<dbReference type="GO" id="GO:0005829">
    <property type="term" value="C:cytosol"/>
    <property type="evidence" value="ECO:0007669"/>
    <property type="project" value="TreeGrafter"/>
</dbReference>
<feature type="chain" id="PRO_5007897055" evidence="5">
    <location>
        <begin position="24"/>
        <end position="509"/>
    </location>
</feature>
<protein>
    <submittedName>
        <fullName evidence="7">Amidohydrolase family protein</fullName>
    </submittedName>
</protein>
<keyword evidence="2" id="KW-0479">Metal-binding</keyword>
<dbReference type="SUPFAM" id="SSF51556">
    <property type="entry name" value="Metallo-dependent hydrolases"/>
    <property type="match status" value="1"/>
</dbReference>
<dbReference type="SUPFAM" id="SSF51338">
    <property type="entry name" value="Composite domain of metallo-dependent hydrolases"/>
    <property type="match status" value="1"/>
</dbReference>
<dbReference type="InterPro" id="IPR006680">
    <property type="entry name" value="Amidohydro-rel"/>
</dbReference>
<keyword evidence="5" id="KW-0732">Signal</keyword>
<evidence type="ECO:0000256" key="3">
    <source>
        <dbReference type="ARBA" id="ARBA00022801"/>
    </source>
</evidence>
<name>A0A168FXU8_CORDF</name>
<keyword evidence="8" id="KW-1185">Reference proteome</keyword>
<evidence type="ECO:0000313" key="7">
    <source>
        <dbReference type="EMBL" id="OAA75755.1"/>
    </source>
</evidence>
<sequence>MRSTFVPFICGVAAAAVAATTHATNTKLLFGGTIVAFDSKMESLNIIRNGSVLIHGDRIAAVNTIATPAGLPEDAELIDVTGQIVTPGFVDTHHHGWQTALKTLGSNTSLAEYFSRYGEFAAADKYEPEDVYLGQLAGLYEAINAGVTTILDHAHHTWSNDTAYAGLNASIESGARIFWAYAFHNISSLNYTVPDQVPNFREIADSGLLKGSAVELGIAYDAWGQDVDESRQVAQLAREYNVSVVTTHCLAGVWGILNQPRDLDVYGILNDSIPVVFSHASLLTADDAQLLRARNQFISITPESEMHYGHTHPHSHLILDQASIGIDTHFTYSTDILTQARFWLQSVRRHLFTNVLNEWRIPTITPMSASQAFLLATRNGGLALRCKDLGIIEAGAKADIVVWDARQSPSLLGWRDPVAAVLLHASVADVLHVLVDGQFRKRDGKLVALDYQNLREKFQASAEKIQDRWMQTPYPVLEGQFMSGWDFEAPKVVDVVRGGGNSYTGPLLD</sequence>
<evidence type="ECO:0000256" key="5">
    <source>
        <dbReference type="SAM" id="SignalP"/>
    </source>
</evidence>
<evidence type="ECO:0000259" key="6">
    <source>
        <dbReference type="Pfam" id="PF01979"/>
    </source>
</evidence>
<dbReference type="Pfam" id="PF01979">
    <property type="entry name" value="Amidohydro_1"/>
    <property type="match status" value="1"/>
</dbReference>